<evidence type="ECO:0000256" key="8">
    <source>
        <dbReference type="SAM" id="Coils"/>
    </source>
</evidence>
<proteinExistence type="inferred from homology"/>
<dbReference type="SUPFAM" id="SSF46689">
    <property type="entry name" value="Homeodomain-like"/>
    <property type="match status" value="2"/>
</dbReference>
<evidence type="ECO:0000256" key="3">
    <source>
        <dbReference type="ARBA" id="ARBA00023163"/>
    </source>
</evidence>
<evidence type="ECO:0000256" key="2">
    <source>
        <dbReference type="ARBA" id="ARBA00023015"/>
    </source>
</evidence>
<feature type="DNA-binding region" description="Homeobox" evidence="5">
    <location>
        <begin position="19"/>
        <end position="78"/>
    </location>
</feature>
<feature type="DNA-binding region" description="Homeobox" evidence="5">
    <location>
        <begin position="105"/>
        <end position="164"/>
    </location>
</feature>
<dbReference type="SMART" id="SM00389">
    <property type="entry name" value="HOX"/>
    <property type="match status" value="2"/>
</dbReference>
<dbReference type="InterPro" id="IPR001356">
    <property type="entry name" value="HD"/>
</dbReference>
<dbReference type="EMBL" id="OU503044">
    <property type="protein sequence ID" value="CAI9768013.1"/>
    <property type="molecule type" value="Genomic_DNA"/>
</dbReference>
<keyword evidence="8" id="KW-0175">Coiled coil</keyword>
<keyword evidence="5 6" id="KW-0238">DNA-binding</keyword>
<dbReference type="Proteomes" id="UP000834106">
    <property type="component" value="Chromosome 9"/>
</dbReference>
<feature type="coiled-coil region" evidence="8">
    <location>
        <begin position="155"/>
        <end position="182"/>
    </location>
</feature>
<dbReference type="GO" id="GO:0000981">
    <property type="term" value="F:DNA-binding transcription factor activity, RNA polymerase II-specific"/>
    <property type="evidence" value="ECO:0007669"/>
    <property type="project" value="UniProtKB-UniRule"/>
</dbReference>
<keyword evidence="3 7" id="KW-0804">Transcription</keyword>
<evidence type="ECO:0000256" key="6">
    <source>
        <dbReference type="RuleBase" id="RU000682"/>
    </source>
</evidence>
<evidence type="ECO:0000256" key="5">
    <source>
        <dbReference type="PROSITE-ProRule" id="PRU00108"/>
    </source>
</evidence>
<feature type="domain" description="Homeobox" evidence="9">
    <location>
        <begin position="103"/>
        <end position="163"/>
    </location>
</feature>
<dbReference type="GO" id="GO:0045893">
    <property type="term" value="P:positive regulation of DNA-templated transcription"/>
    <property type="evidence" value="ECO:0007669"/>
    <property type="project" value="TreeGrafter"/>
</dbReference>
<feature type="domain" description="Homeobox" evidence="9">
    <location>
        <begin position="17"/>
        <end position="77"/>
    </location>
</feature>
<dbReference type="GO" id="GO:0005634">
    <property type="term" value="C:nucleus"/>
    <property type="evidence" value="ECO:0007669"/>
    <property type="project" value="UniProtKB-SubCell"/>
</dbReference>
<keyword evidence="5 6" id="KW-0371">Homeobox</keyword>
<gene>
    <name evidence="10" type="ORF">FPE_LOCUS15443</name>
</gene>
<keyword evidence="11" id="KW-1185">Reference proteome</keyword>
<comment type="similarity">
    <text evidence="4 7">Belongs to the HD-ZIP homeobox family. Class I subfamily.</text>
</comment>
<dbReference type="GO" id="GO:0043565">
    <property type="term" value="F:sequence-specific DNA binding"/>
    <property type="evidence" value="ECO:0007669"/>
    <property type="project" value="TreeGrafter"/>
</dbReference>
<evidence type="ECO:0000256" key="1">
    <source>
        <dbReference type="ARBA" id="ARBA00004123"/>
    </source>
</evidence>
<evidence type="ECO:0000313" key="10">
    <source>
        <dbReference type="EMBL" id="CAI9768013.1"/>
    </source>
</evidence>
<dbReference type="CDD" id="cd00086">
    <property type="entry name" value="homeodomain"/>
    <property type="match status" value="2"/>
</dbReference>
<reference evidence="10" key="1">
    <citation type="submission" date="2023-05" db="EMBL/GenBank/DDBJ databases">
        <authorList>
            <person name="Huff M."/>
        </authorList>
    </citation>
    <scope>NUCLEOTIDE SEQUENCE</scope>
</reference>
<keyword evidence="2 7" id="KW-0805">Transcription regulation</keyword>
<evidence type="ECO:0000259" key="9">
    <source>
        <dbReference type="PROSITE" id="PS50071"/>
    </source>
</evidence>
<dbReference type="Gene3D" id="1.10.10.60">
    <property type="entry name" value="Homeodomain-like"/>
    <property type="match status" value="2"/>
</dbReference>
<accession>A0AAD2DX37</accession>
<evidence type="ECO:0000256" key="7">
    <source>
        <dbReference type="RuleBase" id="RU369038"/>
    </source>
</evidence>
<dbReference type="InterPro" id="IPR009057">
    <property type="entry name" value="Homeodomain-like_sf"/>
</dbReference>
<keyword evidence="5 6" id="KW-0539">Nucleus</keyword>
<dbReference type="PANTHER" id="PTHR24326">
    <property type="entry name" value="HOMEOBOX-LEUCINE ZIPPER PROTEIN"/>
    <property type="match status" value="1"/>
</dbReference>
<name>A0AAD2DX37_9LAMI</name>
<comment type="function">
    <text evidence="7">Transcription factor.</text>
</comment>
<evidence type="ECO:0000313" key="11">
    <source>
        <dbReference type="Proteomes" id="UP000834106"/>
    </source>
</evidence>
<dbReference type="PROSITE" id="PS50071">
    <property type="entry name" value="HOMEOBOX_2"/>
    <property type="match status" value="2"/>
</dbReference>
<sequence length="196" mass="23499">MFARRFMGRRMNCLMMAELGEKKRKLNMEQVKTLEKSFESSNKLEPERKVKLSQAHMLQPRQIAIWFHNNRARWIKRSSISFLGIDNVCEEVHGSKDDCLMMAELGEKKRKLNMEQVKTLEKSFESSNRLEPERKVKLSQAHMLQPRQIAIWFQNNRARCKIKQLEKDYQFLKRQFEVVKAEMTLFKYRTGNSRPR</sequence>
<dbReference type="AlphaFoldDB" id="A0AAD2DX37"/>
<protein>
    <recommendedName>
        <fullName evidence="7">Homeobox-leucine zipper protein</fullName>
    </recommendedName>
    <alternativeName>
        <fullName evidence="7">HD-ZIP protein</fullName>
    </alternativeName>
    <alternativeName>
        <fullName evidence="7">Homeodomain transcription factor</fullName>
    </alternativeName>
</protein>
<dbReference type="InterPro" id="IPR045224">
    <property type="entry name" value="HDZip_class_I_plant"/>
</dbReference>
<comment type="subcellular location">
    <subcellularLocation>
        <location evidence="1 5 6">Nucleus</location>
    </subcellularLocation>
</comment>
<dbReference type="Pfam" id="PF00046">
    <property type="entry name" value="Homeodomain"/>
    <property type="match status" value="2"/>
</dbReference>
<organism evidence="10 11">
    <name type="scientific">Fraxinus pennsylvanica</name>
    <dbReference type="NCBI Taxonomy" id="56036"/>
    <lineage>
        <taxon>Eukaryota</taxon>
        <taxon>Viridiplantae</taxon>
        <taxon>Streptophyta</taxon>
        <taxon>Embryophyta</taxon>
        <taxon>Tracheophyta</taxon>
        <taxon>Spermatophyta</taxon>
        <taxon>Magnoliopsida</taxon>
        <taxon>eudicotyledons</taxon>
        <taxon>Gunneridae</taxon>
        <taxon>Pentapetalae</taxon>
        <taxon>asterids</taxon>
        <taxon>lamiids</taxon>
        <taxon>Lamiales</taxon>
        <taxon>Oleaceae</taxon>
        <taxon>Oleeae</taxon>
        <taxon>Fraxinus</taxon>
    </lineage>
</organism>
<dbReference type="PANTHER" id="PTHR24326:SF176">
    <property type="entry name" value="HOMEOBOX-LEUCINE ZIPPER PROTEIN ATHB-13"/>
    <property type="match status" value="1"/>
</dbReference>
<evidence type="ECO:0000256" key="4">
    <source>
        <dbReference type="ARBA" id="ARBA00025748"/>
    </source>
</evidence>